<keyword evidence="2" id="KW-1185">Reference proteome</keyword>
<dbReference type="Proteomes" id="UP000051952">
    <property type="component" value="Unassembled WGS sequence"/>
</dbReference>
<protein>
    <submittedName>
        <fullName evidence="1">Uncharacterized protein</fullName>
    </submittedName>
</protein>
<dbReference type="AlphaFoldDB" id="A0A0S4IPL0"/>
<dbReference type="VEuPathDB" id="TriTrypDB:BSAL_58275"/>
<evidence type="ECO:0000313" key="1">
    <source>
        <dbReference type="EMBL" id="CUF02217.1"/>
    </source>
</evidence>
<reference evidence="2" key="1">
    <citation type="submission" date="2015-09" db="EMBL/GenBank/DDBJ databases">
        <authorList>
            <consortium name="Pathogen Informatics"/>
        </authorList>
    </citation>
    <scope>NUCLEOTIDE SEQUENCE [LARGE SCALE GENOMIC DNA]</scope>
    <source>
        <strain evidence="2">Lake Konstanz</strain>
    </source>
</reference>
<feature type="non-terminal residue" evidence="1">
    <location>
        <position position="511"/>
    </location>
</feature>
<name>A0A0S4IPL0_BODSA</name>
<dbReference type="EMBL" id="CYKH01000228">
    <property type="protein sequence ID" value="CUF02217.1"/>
    <property type="molecule type" value="Genomic_DNA"/>
</dbReference>
<gene>
    <name evidence="1" type="ORF">BSAL_58275</name>
</gene>
<accession>A0A0S4IPL0</accession>
<organism evidence="1 2">
    <name type="scientific">Bodo saltans</name>
    <name type="common">Flagellated protozoan</name>
    <dbReference type="NCBI Taxonomy" id="75058"/>
    <lineage>
        <taxon>Eukaryota</taxon>
        <taxon>Discoba</taxon>
        <taxon>Euglenozoa</taxon>
        <taxon>Kinetoplastea</taxon>
        <taxon>Metakinetoplastina</taxon>
        <taxon>Eubodonida</taxon>
        <taxon>Bodonidae</taxon>
        <taxon>Bodo</taxon>
    </lineage>
</organism>
<proteinExistence type="predicted"/>
<sequence length="511" mass="55831">MVAEVLDHAASQGHNSCGVAIAFNGGTLLPWRGIHSVGKATSAFWGRVAYSLYLAIVPEPTLFYGSFETMPFFSSIDCDVVHSLARKLELGRVVIAADDMWKLTRVMKASLSERDQQEAMRSITAMYKHGWSLVCSGFTMSDAMDLATMSGRKTKHHFLCTTSQETHNDYAPMLSYLKKAYSGSAFIPTLRGLYEIVKNVPGYLGMWIEMKESNYGSTYVRSVATLETPFVSVLTKELITNPQLFTGYWRAIVNSQDDVKESEVLPHDVFTALEDARALLPRARRVAAQAKQVDMDGVVDGGQNEGSDEQTAEEVERYYLSPLAITHPWLRGAREHSLIATAVELLEAEGPWTAIEKGKALEAMLVVRLALTAAYVNDAKARMINPAREVSVGTLIKRLCGKAHVHVGAHKDDQKVDEGLPAAFPDYSDASGFSLANVSWSEVHRGCNPVTGKAIVKELSAFPAVWSETNAGSVQGPFAAAEKQALRLAENIAALNSPHFAVLSPQCPMNA</sequence>
<evidence type="ECO:0000313" key="2">
    <source>
        <dbReference type="Proteomes" id="UP000051952"/>
    </source>
</evidence>